<dbReference type="Gene3D" id="3.20.20.80">
    <property type="entry name" value="Glycosidases"/>
    <property type="match status" value="1"/>
</dbReference>
<dbReference type="InterPro" id="IPR055235">
    <property type="entry name" value="ASD1_cat"/>
</dbReference>
<dbReference type="Gene3D" id="2.60.40.1180">
    <property type="entry name" value="Golgi alpha-mannosidase II"/>
    <property type="match status" value="1"/>
</dbReference>
<dbReference type="SUPFAM" id="SSF51011">
    <property type="entry name" value="Glycosyl hydrolase domain"/>
    <property type="match status" value="1"/>
</dbReference>
<evidence type="ECO:0000256" key="4">
    <source>
        <dbReference type="ARBA" id="ARBA00011165"/>
    </source>
</evidence>
<accession>A0A9D2LYY6</accession>
<name>A0A9D2LYY6_9FIRM</name>
<comment type="subunit">
    <text evidence="4">Homohexamer; trimer of dimers.</text>
</comment>
<comment type="similarity">
    <text evidence="3">Belongs to the glycosyl hydrolase 51 family.</text>
</comment>
<feature type="domain" description="Alpha-L-arabinofuranosidase C-terminal" evidence="9">
    <location>
        <begin position="294"/>
        <end position="526"/>
    </location>
</feature>
<gene>
    <name evidence="10" type="ORF">H9942_06985</name>
</gene>
<dbReference type="GO" id="GO:0046373">
    <property type="term" value="P:L-arabinose metabolic process"/>
    <property type="evidence" value="ECO:0007669"/>
    <property type="project" value="InterPro"/>
</dbReference>
<dbReference type="SUPFAM" id="SSF51445">
    <property type="entry name" value="(Trans)glycosidases"/>
    <property type="match status" value="1"/>
</dbReference>
<evidence type="ECO:0000259" key="9">
    <source>
        <dbReference type="SMART" id="SM00813"/>
    </source>
</evidence>
<protein>
    <recommendedName>
        <fullName evidence="5">non-reducing end alpha-L-arabinofuranosidase</fullName>
        <ecNumber evidence="5">3.2.1.55</ecNumber>
    </recommendedName>
</protein>
<organism evidence="10 11">
    <name type="scientific">Candidatus Acutalibacter ornithocaccae</name>
    <dbReference type="NCBI Taxonomy" id="2838416"/>
    <lineage>
        <taxon>Bacteria</taxon>
        <taxon>Bacillati</taxon>
        <taxon>Bacillota</taxon>
        <taxon>Clostridia</taxon>
        <taxon>Eubacteriales</taxon>
        <taxon>Acutalibacteraceae</taxon>
        <taxon>Acutalibacter</taxon>
    </lineage>
</organism>
<dbReference type="EC" id="3.2.1.55" evidence="5"/>
<keyword evidence="7" id="KW-0119">Carbohydrate metabolism</keyword>
<evidence type="ECO:0000313" key="10">
    <source>
        <dbReference type="EMBL" id="HJB37798.1"/>
    </source>
</evidence>
<dbReference type="Proteomes" id="UP000824214">
    <property type="component" value="Unassembled WGS sequence"/>
</dbReference>
<evidence type="ECO:0000256" key="8">
    <source>
        <dbReference type="ARBA" id="ARBA00023295"/>
    </source>
</evidence>
<evidence type="ECO:0000256" key="1">
    <source>
        <dbReference type="ARBA" id="ARBA00001462"/>
    </source>
</evidence>
<dbReference type="PANTHER" id="PTHR43576">
    <property type="entry name" value="ALPHA-L-ARABINOFURANOSIDASE C-RELATED"/>
    <property type="match status" value="1"/>
</dbReference>
<evidence type="ECO:0000256" key="2">
    <source>
        <dbReference type="ARBA" id="ARBA00004881"/>
    </source>
</evidence>
<dbReference type="SMART" id="SM00813">
    <property type="entry name" value="Alpha-L-AF_C"/>
    <property type="match status" value="1"/>
</dbReference>
<dbReference type="Pfam" id="PF22848">
    <property type="entry name" value="ASD1_dom"/>
    <property type="match status" value="1"/>
</dbReference>
<dbReference type="GO" id="GO:0000272">
    <property type="term" value="P:polysaccharide catabolic process"/>
    <property type="evidence" value="ECO:0007669"/>
    <property type="project" value="TreeGrafter"/>
</dbReference>
<dbReference type="InterPro" id="IPR017853">
    <property type="entry name" value="GH"/>
</dbReference>
<dbReference type="PANTHER" id="PTHR43576:SF3">
    <property type="entry name" value="ALPHA-L-ARABINOFURANOSIDASE C"/>
    <property type="match status" value="1"/>
</dbReference>
<reference evidence="10" key="2">
    <citation type="submission" date="2021-04" db="EMBL/GenBank/DDBJ databases">
        <authorList>
            <person name="Gilroy R."/>
        </authorList>
    </citation>
    <scope>NUCLEOTIDE SEQUENCE</scope>
    <source>
        <strain evidence="10">ChiBcolR8-3208</strain>
    </source>
</reference>
<evidence type="ECO:0000256" key="6">
    <source>
        <dbReference type="ARBA" id="ARBA00022801"/>
    </source>
</evidence>
<evidence type="ECO:0000256" key="7">
    <source>
        <dbReference type="ARBA" id="ARBA00023277"/>
    </source>
</evidence>
<dbReference type="InterPro" id="IPR010720">
    <property type="entry name" value="Alpha-L-AF_C"/>
</dbReference>
<proteinExistence type="inferred from homology"/>
<dbReference type="EMBL" id="DWXZ01000145">
    <property type="protein sequence ID" value="HJB37798.1"/>
    <property type="molecule type" value="Genomic_DNA"/>
</dbReference>
<comment type="caution">
    <text evidence="10">The sequence shown here is derived from an EMBL/GenBank/DDBJ whole genome shotgun (WGS) entry which is preliminary data.</text>
</comment>
<evidence type="ECO:0000256" key="3">
    <source>
        <dbReference type="ARBA" id="ARBA00007186"/>
    </source>
</evidence>
<reference evidence="10" key="1">
    <citation type="journal article" date="2021" name="PeerJ">
        <title>Extensive microbial diversity within the chicken gut microbiome revealed by metagenomics and culture.</title>
        <authorList>
            <person name="Gilroy R."/>
            <person name="Ravi A."/>
            <person name="Getino M."/>
            <person name="Pursley I."/>
            <person name="Horton D.L."/>
            <person name="Alikhan N.F."/>
            <person name="Baker D."/>
            <person name="Gharbi K."/>
            <person name="Hall N."/>
            <person name="Watson M."/>
            <person name="Adriaenssens E.M."/>
            <person name="Foster-Nyarko E."/>
            <person name="Jarju S."/>
            <person name="Secka A."/>
            <person name="Antonio M."/>
            <person name="Oren A."/>
            <person name="Chaudhuri R.R."/>
            <person name="La Ragione R."/>
            <person name="Hildebrand F."/>
            <person name="Pallen M.J."/>
        </authorList>
    </citation>
    <scope>NUCLEOTIDE SEQUENCE</scope>
    <source>
        <strain evidence="10">ChiBcolR8-3208</strain>
    </source>
</reference>
<dbReference type="GO" id="GO:0046556">
    <property type="term" value="F:alpha-L-arabinofuranosidase activity"/>
    <property type="evidence" value="ECO:0007669"/>
    <property type="project" value="UniProtKB-EC"/>
</dbReference>
<evidence type="ECO:0000313" key="11">
    <source>
        <dbReference type="Proteomes" id="UP000824214"/>
    </source>
</evidence>
<sequence>MAKTTKLTLHPKFTIGEISPRLYGAFLEPIGTMVNGSMYNPKHPTADSQGFRQDFIAALREAGLPALRLPGGNFVSGWEWKDSIGPKEQRKAHLDLAWHQYIPNDVGHDEYLQWAEKIGTQPMYTINLGTGTLLDAIHIAEYTNHSGGTYWSDLRRQYGREQPYGVKTWYLGNEMDGPWQIASWEKDPKGYGVLANETSKAMKWVDGSIETAVCGSSSPFMGHFPQWDLEVLQECYNAVDYVSLHHYHTAAPGNYFQLLGGAAYIEDYIETEAALCDFVQAKMRSPRKLMLSFDEYGAMMRPLQGIEHPGWGPYNLYHSHYRFDPNAAYVRHDPDNMVDNRRQEVGDMVPALGSASILLAFLRHADRVKIGCMTSGLGALCATDREHVWRTASYYPFHQLMEYGRGQSLQVAVEGDTFDLPAYAVNDTSQYPAKEGLPYVDAAAAYDEKAGALTLFAINRDPAGDTQIQLDVSAFEGYRFVEHLELCTPDMDACNTWEAPDTIAPAVGQSAKEDQGVVTATLKPLSWNVLRFEK</sequence>
<comment type="pathway">
    <text evidence="2">Glycan metabolism.</text>
</comment>
<evidence type="ECO:0000256" key="5">
    <source>
        <dbReference type="ARBA" id="ARBA00012670"/>
    </source>
</evidence>
<dbReference type="InterPro" id="IPR013780">
    <property type="entry name" value="Glyco_hydro_b"/>
</dbReference>
<keyword evidence="8" id="KW-0326">Glycosidase</keyword>
<dbReference type="Pfam" id="PF06964">
    <property type="entry name" value="Alpha-L-AF_C"/>
    <property type="match status" value="1"/>
</dbReference>
<keyword evidence="6" id="KW-0378">Hydrolase</keyword>
<comment type="catalytic activity">
    <reaction evidence="1">
        <text>Hydrolysis of terminal non-reducing alpha-L-arabinofuranoside residues in alpha-L-arabinosides.</text>
        <dbReference type="EC" id="3.2.1.55"/>
    </reaction>
</comment>
<dbReference type="AlphaFoldDB" id="A0A9D2LYY6"/>